<comment type="similarity">
    <text evidence="1 5">Belongs to the HypA/HybF family.</text>
</comment>
<protein>
    <recommendedName>
        <fullName evidence="5">Hydrogenase maturation factor HypA</fullName>
    </recommendedName>
</protein>
<evidence type="ECO:0000256" key="3">
    <source>
        <dbReference type="ARBA" id="ARBA00022723"/>
    </source>
</evidence>
<feature type="binding site" evidence="5">
    <location>
        <position position="2"/>
    </location>
    <ligand>
        <name>Ni(2+)</name>
        <dbReference type="ChEBI" id="CHEBI:49786"/>
    </ligand>
</feature>
<name>A0A1H7YHD2_9BACT</name>
<comment type="function">
    <text evidence="5">Involved in the maturation of [NiFe] hydrogenases. Required for nickel insertion into the metal center of the hydrogenase.</text>
</comment>
<gene>
    <name evidence="5" type="primary">hypA</name>
    <name evidence="6" type="ORF">SAMN04489760_11646</name>
</gene>
<accession>A0A1H7YHD2</accession>
<feature type="binding site" evidence="5">
    <location>
        <position position="89"/>
    </location>
    <ligand>
        <name>Zn(2+)</name>
        <dbReference type="ChEBI" id="CHEBI:29105"/>
    </ligand>
</feature>
<reference evidence="6 7" key="1">
    <citation type="submission" date="2016-10" db="EMBL/GenBank/DDBJ databases">
        <authorList>
            <person name="de Groot N.N."/>
        </authorList>
    </citation>
    <scope>NUCLEOTIDE SEQUENCE [LARGE SCALE GENOMIC DNA]</scope>
    <source>
        <strain evidence="6 7">DSM 8423</strain>
    </source>
</reference>
<evidence type="ECO:0000313" key="6">
    <source>
        <dbReference type="EMBL" id="SEM45353.1"/>
    </source>
</evidence>
<dbReference type="STRING" id="43775.SAMN04489760_11646"/>
<feature type="binding site" evidence="5">
    <location>
        <position position="76"/>
    </location>
    <ligand>
        <name>Zn(2+)</name>
        <dbReference type="ChEBI" id="CHEBI:29105"/>
    </ligand>
</feature>
<keyword evidence="4 5" id="KW-0862">Zinc</keyword>
<dbReference type="RefSeq" id="WP_093883796.1">
    <property type="nucleotide sequence ID" value="NZ_FOBS01000016.1"/>
</dbReference>
<evidence type="ECO:0000313" key="7">
    <source>
        <dbReference type="Proteomes" id="UP000198744"/>
    </source>
</evidence>
<dbReference type="GO" id="GO:0008270">
    <property type="term" value="F:zinc ion binding"/>
    <property type="evidence" value="ECO:0007669"/>
    <property type="project" value="UniProtKB-UniRule"/>
</dbReference>
<feature type="binding site" evidence="5">
    <location>
        <position position="73"/>
    </location>
    <ligand>
        <name>Zn(2+)</name>
        <dbReference type="ChEBI" id="CHEBI:29105"/>
    </ligand>
</feature>
<dbReference type="Proteomes" id="UP000198744">
    <property type="component" value="Unassembled WGS sequence"/>
</dbReference>
<evidence type="ECO:0000256" key="1">
    <source>
        <dbReference type="ARBA" id="ARBA00010748"/>
    </source>
</evidence>
<dbReference type="InterPro" id="IPR000688">
    <property type="entry name" value="HypA/HybF"/>
</dbReference>
<dbReference type="OrthoDB" id="9800361at2"/>
<sequence length="114" mass="12611">MHELSLVASILDIIEDYAVREGFDQVKSLRLSCGKLSSVVPQCLQFAFEVQSKDTRAEGAVLRLDIQPVIIHCLACDKDFEVDHFETSCPECGGQEVLLTGGTEELQLIELDVD</sequence>
<keyword evidence="2 5" id="KW-0533">Nickel</keyword>
<keyword evidence="7" id="KW-1185">Reference proteome</keyword>
<evidence type="ECO:0000256" key="2">
    <source>
        <dbReference type="ARBA" id="ARBA00022596"/>
    </source>
</evidence>
<dbReference type="EMBL" id="FOBS01000016">
    <property type="protein sequence ID" value="SEM45353.1"/>
    <property type="molecule type" value="Genomic_DNA"/>
</dbReference>
<evidence type="ECO:0000256" key="4">
    <source>
        <dbReference type="ARBA" id="ARBA00022833"/>
    </source>
</evidence>
<dbReference type="PIRSF" id="PIRSF004761">
    <property type="entry name" value="Hydrgn_mat_HypA"/>
    <property type="match status" value="1"/>
</dbReference>
<dbReference type="Gene3D" id="3.30.2320.80">
    <property type="match status" value="1"/>
</dbReference>
<keyword evidence="3 5" id="KW-0479">Metal-binding</keyword>
<evidence type="ECO:0000256" key="5">
    <source>
        <dbReference type="HAMAP-Rule" id="MF_00213"/>
    </source>
</evidence>
<dbReference type="GO" id="GO:0016151">
    <property type="term" value="F:nickel cation binding"/>
    <property type="evidence" value="ECO:0007669"/>
    <property type="project" value="UniProtKB-UniRule"/>
</dbReference>
<dbReference type="PANTHER" id="PTHR34535:SF3">
    <property type="entry name" value="HYDROGENASE MATURATION FACTOR HYPA"/>
    <property type="match status" value="1"/>
</dbReference>
<dbReference type="AlphaFoldDB" id="A0A1H7YHD2"/>
<dbReference type="HAMAP" id="MF_00213">
    <property type="entry name" value="HypA_HybF"/>
    <property type="match status" value="1"/>
</dbReference>
<dbReference type="InterPro" id="IPR020538">
    <property type="entry name" value="Hydgase_Ni_incorp_HypA/HybF_CS"/>
</dbReference>
<organism evidence="6 7">
    <name type="scientific">Syntrophus gentianae</name>
    <dbReference type="NCBI Taxonomy" id="43775"/>
    <lineage>
        <taxon>Bacteria</taxon>
        <taxon>Pseudomonadati</taxon>
        <taxon>Thermodesulfobacteriota</taxon>
        <taxon>Syntrophia</taxon>
        <taxon>Syntrophales</taxon>
        <taxon>Syntrophaceae</taxon>
        <taxon>Syntrophus</taxon>
    </lineage>
</organism>
<dbReference type="PROSITE" id="PS01249">
    <property type="entry name" value="HYPA"/>
    <property type="match status" value="1"/>
</dbReference>
<feature type="binding site" evidence="5">
    <location>
        <position position="92"/>
    </location>
    <ligand>
        <name>Zn(2+)</name>
        <dbReference type="ChEBI" id="CHEBI:29105"/>
    </ligand>
</feature>
<dbReference type="PANTHER" id="PTHR34535">
    <property type="entry name" value="HYDROGENASE MATURATION FACTOR HYPA"/>
    <property type="match status" value="1"/>
</dbReference>
<proteinExistence type="inferred from homology"/>
<dbReference type="GO" id="GO:0051604">
    <property type="term" value="P:protein maturation"/>
    <property type="evidence" value="ECO:0007669"/>
    <property type="project" value="InterPro"/>
</dbReference>
<dbReference type="Pfam" id="PF01155">
    <property type="entry name" value="HypA"/>
    <property type="match status" value="1"/>
</dbReference>